<dbReference type="GO" id="GO:0016787">
    <property type="term" value="F:hydrolase activity"/>
    <property type="evidence" value="ECO:0007669"/>
    <property type="project" value="UniProtKB-KW"/>
</dbReference>
<name>A0ABS5RK60_9MYCO</name>
<evidence type="ECO:0000313" key="6">
    <source>
        <dbReference type="Proteomes" id="UP001519535"/>
    </source>
</evidence>
<evidence type="ECO:0000256" key="3">
    <source>
        <dbReference type="SAM" id="Phobius"/>
    </source>
</evidence>
<evidence type="ECO:0000259" key="4">
    <source>
        <dbReference type="Pfam" id="PF07859"/>
    </source>
</evidence>
<dbReference type="InterPro" id="IPR013094">
    <property type="entry name" value="AB_hydrolase_3"/>
</dbReference>
<feature type="transmembrane region" description="Helical" evidence="3">
    <location>
        <begin position="31"/>
        <end position="51"/>
    </location>
</feature>
<gene>
    <name evidence="5" type="ORF">KIH27_13615</name>
</gene>
<evidence type="ECO:0000313" key="5">
    <source>
        <dbReference type="EMBL" id="MBS9534626.1"/>
    </source>
</evidence>
<dbReference type="SUPFAM" id="SSF53474">
    <property type="entry name" value="alpha/beta-Hydrolases"/>
    <property type="match status" value="1"/>
</dbReference>
<feature type="domain" description="Alpha/beta hydrolase fold-3" evidence="4">
    <location>
        <begin position="103"/>
        <end position="304"/>
    </location>
</feature>
<accession>A0ABS5RK60</accession>
<dbReference type="RefSeq" id="WP_214093492.1">
    <property type="nucleotide sequence ID" value="NZ_JAHCLR010000027.1"/>
</dbReference>
<evidence type="ECO:0000256" key="1">
    <source>
        <dbReference type="ARBA" id="ARBA00010515"/>
    </source>
</evidence>
<organism evidence="5 6">
    <name type="scientific">Mycolicibacter acidiphilus</name>
    <dbReference type="NCBI Taxonomy" id="2835306"/>
    <lineage>
        <taxon>Bacteria</taxon>
        <taxon>Bacillati</taxon>
        <taxon>Actinomycetota</taxon>
        <taxon>Actinomycetes</taxon>
        <taxon>Mycobacteriales</taxon>
        <taxon>Mycobacteriaceae</taxon>
        <taxon>Mycolicibacter</taxon>
    </lineage>
</organism>
<keyword evidence="3" id="KW-1133">Transmembrane helix</keyword>
<dbReference type="Pfam" id="PF07859">
    <property type="entry name" value="Abhydrolase_3"/>
    <property type="match status" value="1"/>
</dbReference>
<keyword evidence="3" id="KW-0812">Transmembrane</keyword>
<reference evidence="5 6" key="1">
    <citation type="submission" date="2021-05" db="EMBL/GenBank/DDBJ databases">
        <title>Mycobacterium acidophilum sp. nov., an extremely acid-tolerant member of the genus Mycobacterium.</title>
        <authorList>
            <person name="Xia J."/>
        </authorList>
    </citation>
    <scope>NUCLEOTIDE SEQUENCE [LARGE SCALE GENOMIC DNA]</scope>
    <source>
        <strain evidence="5 6">M1</strain>
    </source>
</reference>
<proteinExistence type="inferred from homology"/>
<protein>
    <submittedName>
        <fullName evidence="5">Alpha/beta hydrolase fold domain-containing protein</fullName>
    </submittedName>
</protein>
<evidence type="ECO:0000256" key="2">
    <source>
        <dbReference type="ARBA" id="ARBA00022801"/>
    </source>
</evidence>
<dbReference type="PANTHER" id="PTHR48081:SF30">
    <property type="entry name" value="ACETYL-HYDROLASE LIPR-RELATED"/>
    <property type="match status" value="1"/>
</dbReference>
<dbReference type="InterPro" id="IPR029058">
    <property type="entry name" value="AB_hydrolase_fold"/>
</dbReference>
<dbReference type="InterPro" id="IPR050300">
    <property type="entry name" value="GDXG_lipolytic_enzyme"/>
</dbReference>
<sequence length="340" mass="37152">MNSLEWRDRPAQTYFGPASWQARLLSLWARLLVRTSIAVLTVVGMVVNRFWPAAMQRARLDVIDKPMRAIRPLPDTAISRVPLPNCPAEWVIAKDARNSDTVIVYFHGSALVTLGLNSHRRFVSKLSESTGSRVFNVGYRLAPQAGVEEAIADGIDAYRQVLADGYAADRVVFAGDSAGGLMAAMTAVAARDAGLPVPAGQVLLSALTSSDMDIKRDAAAAHSDPFFPFMAFMFIYRVFATVNGTRELPVMPPEADLRGLGPFLLQVGNDEMLRNDTFALADALTAAQVPNWVQVWDRSLHMFQLTFDFNPDARRAIDEITEFVGYVTAAGSQADTEATA</sequence>
<comment type="similarity">
    <text evidence="1">Belongs to the 'GDXG' lipolytic enzyme family.</text>
</comment>
<keyword evidence="3" id="KW-0472">Membrane</keyword>
<dbReference type="Proteomes" id="UP001519535">
    <property type="component" value="Unassembled WGS sequence"/>
</dbReference>
<dbReference type="EMBL" id="JAHCLR010000027">
    <property type="protein sequence ID" value="MBS9534626.1"/>
    <property type="molecule type" value="Genomic_DNA"/>
</dbReference>
<dbReference type="PANTHER" id="PTHR48081">
    <property type="entry name" value="AB HYDROLASE SUPERFAMILY PROTEIN C4A8.06C"/>
    <property type="match status" value="1"/>
</dbReference>
<keyword evidence="6" id="KW-1185">Reference proteome</keyword>
<dbReference type="Gene3D" id="3.40.50.1820">
    <property type="entry name" value="alpha/beta hydrolase"/>
    <property type="match status" value="1"/>
</dbReference>
<comment type="caution">
    <text evidence="5">The sequence shown here is derived from an EMBL/GenBank/DDBJ whole genome shotgun (WGS) entry which is preliminary data.</text>
</comment>
<keyword evidence="2 5" id="KW-0378">Hydrolase</keyword>